<dbReference type="RefSeq" id="XP_780102.1">
    <property type="nucleotide sequence ID" value="XM_775009.5"/>
</dbReference>
<dbReference type="PANTHER" id="PTHR13172">
    <property type="entry name" value="MITOCHONDRIAL IMPORT INNER MEMBRANE TRANSLOCASE SUBUNIT TIM9B"/>
    <property type="match status" value="1"/>
</dbReference>
<evidence type="ECO:0000256" key="1">
    <source>
        <dbReference type="ARBA" id="ARBA00022448"/>
    </source>
</evidence>
<dbReference type="GO" id="GO:0015031">
    <property type="term" value="P:protein transport"/>
    <property type="evidence" value="ECO:0007669"/>
    <property type="project" value="UniProtKB-KW"/>
</dbReference>
<name>A0A7M7RBL7_STRPU</name>
<dbReference type="InParanoid" id="A0A7M7RBL7"/>
<dbReference type="Pfam" id="PF02953">
    <property type="entry name" value="zf-Tim10_DDP"/>
    <property type="match status" value="1"/>
</dbReference>
<keyword evidence="2" id="KW-0479">Metal-binding</keyword>
<evidence type="ECO:0000256" key="9">
    <source>
        <dbReference type="SAM" id="MobiDB-lite"/>
    </source>
</evidence>
<proteinExistence type="inferred from homology"/>
<keyword evidence="5 8" id="KW-0811">Translocation</keyword>
<dbReference type="InterPro" id="IPR004217">
    <property type="entry name" value="Tim10-like"/>
</dbReference>
<evidence type="ECO:0000256" key="2">
    <source>
        <dbReference type="ARBA" id="ARBA00022723"/>
    </source>
</evidence>
<dbReference type="GO" id="GO:0046872">
    <property type="term" value="F:metal ion binding"/>
    <property type="evidence" value="ECO:0007669"/>
    <property type="project" value="UniProtKB-KW"/>
</dbReference>
<reference evidence="11" key="2">
    <citation type="submission" date="2021-01" db="UniProtKB">
        <authorList>
            <consortium name="EnsemblMetazoa"/>
        </authorList>
    </citation>
    <scope>IDENTIFICATION</scope>
</reference>
<evidence type="ECO:0000313" key="11">
    <source>
        <dbReference type="EnsemblMetazoa" id="XP_780102"/>
    </source>
</evidence>
<dbReference type="SUPFAM" id="SSF144122">
    <property type="entry name" value="Tim10-like"/>
    <property type="match status" value="1"/>
</dbReference>
<evidence type="ECO:0000256" key="8">
    <source>
        <dbReference type="RuleBase" id="RU367043"/>
    </source>
</evidence>
<evidence type="ECO:0000259" key="10">
    <source>
        <dbReference type="Pfam" id="PF02953"/>
    </source>
</evidence>
<dbReference type="GO" id="GO:0042719">
    <property type="term" value="C:mitochondrial intermembrane space chaperone complex"/>
    <property type="evidence" value="ECO:0000318"/>
    <property type="project" value="GO_Central"/>
</dbReference>
<keyword evidence="8" id="KW-0472">Membrane</keyword>
<keyword evidence="3" id="KW-0862">Zinc</keyword>
<evidence type="ECO:0000256" key="6">
    <source>
        <dbReference type="ARBA" id="ARBA00023128"/>
    </source>
</evidence>
<keyword evidence="4 8" id="KW-0653">Protein transport</keyword>
<keyword evidence="6 8" id="KW-0496">Mitochondrion</keyword>
<keyword evidence="7 8" id="KW-1015">Disulfide bond</keyword>
<dbReference type="FunFam" id="1.10.287.810:FF:000016">
    <property type="entry name" value="Mitochondrial import inner membrane translocase subunit Tim10B-like Protein"/>
    <property type="match status" value="1"/>
</dbReference>
<evidence type="ECO:0000256" key="4">
    <source>
        <dbReference type="ARBA" id="ARBA00022927"/>
    </source>
</evidence>
<dbReference type="GO" id="GO:0005743">
    <property type="term" value="C:mitochondrial inner membrane"/>
    <property type="evidence" value="ECO:0000318"/>
    <property type="project" value="GO_Central"/>
</dbReference>
<dbReference type="Gene3D" id="1.10.287.810">
    <property type="entry name" value="Mitochondrial import inner membrane translocase subunit tim13 like domains"/>
    <property type="match status" value="1"/>
</dbReference>
<evidence type="ECO:0000256" key="5">
    <source>
        <dbReference type="ARBA" id="ARBA00023010"/>
    </source>
</evidence>
<evidence type="ECO:0000256" key="3">
    <source>
        <dbReference type="ARBA" id="ARBA00022833"/>
    </source>
</evidence>
<keyword evidence="1 8" id="KW-0813">Transport</keyword>
<keyword evidence="12" id="KW-1185">Reference proteome</keyword>
<dbReference type="Proteomes" id="UP000007110">
    <property type="component" value="Unassembled WGS sequence"/>
</dbReference>
<comment type="subunit">
    <text evidence="8">Heterohexamer.</text>
</comment>
<comment type="similarity">
    <text evidence="8">Belongs to the small Tim family.</text>
</comment>
<evidence type="ECO:0000313" key="12">
    <source>
        <dbReference type="Proteomes" id="UP000007110"/>
    </source>
</evidence>
<dbReference type="KEGG" id="spu:574660"/>
<keyword evidence="8" id="KW-0143">Chaperone</keyword>
<comment type="subcellular location">
    <subcellularLocation>
        <location evidence="8">Mitochondrion inner membrane</location>
        <topology evidence="8">Peripheral membrane protein</topology>
        <orientation evidence="8">Intermembrane side</orientation>
    </subcellularLocation>
</comment>
<sequence length="150" mass="16747">MEGDNARRNLRDFLSMYNQFTETCFTRCVQNLNYRVLTPAEDSCTSNCISKLINVNHREISTYMEINPLNRRLNEMNSEEGLQPETPDLALEVEKVIGKDAIITLPSETESVAESSEAAHITPTALDGDVNQNSATMMNPDVTSVEADET</sequence>
<dbReference type="OMA" id="INVNHRE"/>
<organism evidence="11 12">
    <name type="scientific">Strongylocentrotus purpuratus</name>
    <name type="common">Purple sea urchin</name>
    <dbReference type="NCBI Taxonomy" id="7668"/>
    <lineage>
        <taxon>Eukaryota</taxon>
        <taxon>Metazoa</taxon>
        <taxon>Echinodermata</taxon>
        <taxon>Eleutherozoa</taxon>
        <taxon>Echinozoa</taxon>
        <taxon>Echinoidea</taxon>
        <taxon>Euechinoidea</taxon>
        <taxon>Echinacea</taxon>
        <taxon>Camarodonta</taxon>
        <taxon>Echinidea</taxon>
        <taxon>Strongylocentrotidae</taxon>
        <taxon>Strongylocentrotus</taxon>
    </lineage>
</organism>
<dbReference type="GeneID" id="574660"/>
<dbReference type="OrthoDB" id="1551503at2759"/>
<dbReference type="AlphaFoldDB" id="A0A7M7RBL7"/>
<dbReference type="GO" id="GO:0140318">
    <property type="term" value="F:protein transporter activity"/>
    <property type="evidence" value="ECO:0000318"/>
    <property type="project" value="GO_Central"/>
</dbReference>
<evidence type="ECO:0000256" key="7">
    <source>
        <dbReference type="ARBA" id="ARBA00023157"/>
    </source>
</evidence>
<reference evidence="12" key="1">
    <citation type="submission" date="2015-02" db="EMBL/GenBank/DDBJ databases">
        <title>Genome sequencing for Strongylocentrotus purpuratus.</title>
        <authorList>
            <person name="Murali S."/>
            <person name="Liu Y."/>
            <person name="Vee V."/>
            <person name="English A."/>
            <person name="Wang M."/>
            <person name="Skinner E."/>
            <person name="Han Y."/>
            <person name="Muzny D.M."/>
            <person name="Worley K.C."/>
            <person name="Gibbs R.A."/>
        </authorList>
    </citation>
    <scope>NUCLEOTIDE SEQUENCE</scope>
</reference>
<accession>A0A7M7RBL7</accession>
<dbReference type="InterPro" id="IPR035427">
    <property type="entry name" value="Tim10-like_dom_sf"/>
</dbReference>
<protein>
    <recommendedName>
        <fullName evidence="8">Mitochondrial import inner membrane translocase subunit</fullName>
    </recommendedName>
</protein>
<feature type="domain" description="Tim10-like" evidence="10">
    <location>
        <begin position="7"/>
        <end position="62"/>
    </location>
</feature>
<comment type="function">
    <text evidence="8">Mitochondrial intermembrane chaperone that participates in the import and insertion of some multi-pass transmembrane proteins into the mitochondrial inner membrane. Also required for the transfer of beta-barrel precursors from the TOM complex to the sorting and assembly machinery (SAM complex) of the outer membrane. Acts as a chaperone-like protein that protects the hydrophobic precursors from aggregation and guide them through the mitochondrial intermembrane space.</text>
</comment>
<comment type="domain">
    <text evidence="8">The twin CX3C motif contains 4 conserved Cys residues that form 2 disulfide bonds in the mitochondrial intermembrane space.</text>
</comment>
<dbReference type="GO" id="GO:0045039">
    <property type="term" value="P:protein insertion into mitochondrial inner membrane"/>
    <property type="evidence" value="ECO:0000318"/>
    <property type="project" value="GO_Central"/>
</dbReference>
<dbReference type="InterPro" id="IPR050673">
    <property type="entry name" value="Mito_inner_translocase_sub"/>
</dbReference>
<dbReference type="EnsemblMetazoa" id="XM_775009">
    <property type="protein sequence ID" value="XP_780102"/>
    <property type="gene ID" value="LOC574660"/>
</dbReference>
<feature type="region of interest" description="Disordered" evidence="9">
    <location>
        <begin position="108"/>
        <end position="150"/>
    </location>
</feature>
<keyword evidence="8" id="KW-0999">Mitochondrion inner membrane</keyword>
<feature type="compositionally biased region" description="Low complexity" evidence="9">
    <location>
        <begin position="108"/>
        <end position="119"/>
    </location>
</feature>